<dbReference type="EMBL" id="RCBY01000036">
    <property type="protein sequence ID" value="RQH47229.1"/>
    <property type="molecule type" value="Genomic_DNA"/>
</dbReference>
<evidence type="ECO:0000259" key="2">
    <source>
        <dbReference type="Pfam" id="PF03372"/>
    </source>
</evidence>
<keyword evidence="3" id="KW-0378">Hydrolase</keyword>
<evidence type="ECO:0000313" key="4">
    <source>
        <dbReference type="Proteomes" id="UP000269154"/>
    </source>
</evidence>
<dbReference type="InterPro" id="IPR036691">
    <property type="entry name" value="Endo/exonu/phosph_ase_sf"/>
</dbReference>
<keyword evidence="3" id="KW-0269">Exonuclease</keyword>
<feature type="domain" description="Endonuclease/exonuclease/phosphatase" evidence="2">
    <location>
        <begin position="104"/>
        <end position="327"/>
    </location>
</feature>
<dbReference type="Pfam" id="PF03372">
    <property type="entry name" value="Exo_endo_phos"/>
    <property type="match status" value="1"/>
</dbReference>
<evidence type="ECO:0000313" key="3">
    <source>
        <dbReference type="EMBL" id="RQH47229.1"/>
    </source>
</evidence>
<keyword evidence="1" id="KW-0812">Transmembrane</keyword>
<protein>
    <submittedName>
        <fullName evidence="3">Endonuclease/exonuclease/phosphatase family protein</fullName>
    </submittedName>
</protein>
<dbReference type="RefSeq" id="WP_124145011.1">
    <property type="nucleotide sequence ID" value="NZ_CAWOKI010000062.1"/>
</dbReference>
<feature type="transmembrane region" description="Helical" evidence="1">
    <location>
        <begin position="45"/>
        <end position="62"/>
    </location>
</feature>
<evidence type="ECO:0000256" key="1">
    <source>
        <dbReference type="SAM" id="Phobius"/>
    </source>
</evidence>
<keyword evidence="3" id="KW-0255">Endonuclease</keyword>
<feature type="transmembrane region" description="Helical" evidence="1">
    <location>
        <begin position="69"/>
        <end position="88"/>
    </location>
</feature>
<sequence length="341" mass="39020">METSSFYRLKQIFSYLLTTGIIITTLFSLGGYWQKGIIFELISHFKVQYFVISLILLCCLGITGKKRLLLVGIFCTIINLTPILPWYIHKNGISQETPNLRILVYNLYGGRNSQYSQVTKMVRQENPDIAIFLEPTNKWFKNLQRLSDILPNSINSVSQSTYGTPPYGLVAVYSKFPLNNYSIEFFAPNKPTIITNFNINQQTIYLIATHPTVPIYRSTFKQRNQILKKLSKYIQQLNHPVILAGDLNITMWSPDYHKLEQETGLRNSRLGFGIIPTWPARFNNSVLLYILSRFFQIPIDHCLISSEIKVVNVNTRANSGLNLGSDHLPLITDLFISKSGN</sequence>
<feature type="transmembrane region" description="Helical" evidence="1">
    <location>
        <begin position="12"/>
        <end position="33"/>
    </location>
</feature>
<gene>
    <name evidence="3" type="ORF">D5R40_08890</name>
</gene>
<accession>A0A3N6PG09</accession>
<dbReference type="AlphaFoldDB" id="A0A3N6PG09"/>
<dbReference type="Proteomes" id="UP000269154">
    <property type="component" value="Unassembled WGS sequence"/>
</dbReference>
<dbReference type="SUPFAM" id="SSF56219">
    <property type="entry name" value="DNase I-like"/>
    <property type="match status" value="1"/>
</dbReference>
<dbReference type="GO" id="GO:0004527">
    <property type="term" value="F:exonuclease activity"/>
    <property type="evidence" value="ECO:0007669"/>
    <property type="project" value="UniProtKB-KW"/>
</dbReference>
<keyword evidence="3" id="KW-0540">Nuclease</keyword>
<name>A0A3N6PG09_9CYAN</name>
<dbReference type="OrthoDB" id="9796594at2"/>
<dbReference type="GO" id="GO:0004519">
    <property type="term" value="F:endonuclease activity"/>
    <property type="evidence" value="ECO:0007669"/>
    <property type="project" value="UniProtKB-KW"/>
</dbReference>
<organism evidence="3 4">
    <name type="scientific">Okeania hirsuta</name>
    <dbReference type="NCBI Taxonomy" id="1458930"/>
    <lineage>
        <taxon>Bacteria</taxon>
        <taxon>Bacillati</taxon>
        <taxon>Cyanobacteriota</taxon>
        <taxon>Cyanophyceae</taxon>
        <taxon>Oscillatoriophycideae</taxon>
        <taxon>Oscillatoriales</taxon>
        <taxon>Microcoleaceae</taxon>
        <taxon>Okeania</taxon>
    </lineage>
</organism>
<keyword evidence="1" id="KW-0472">Membrane</keyword>
<keyword evidence="4" id="KW-1185">Reference proteome</keyword>
<proteinExistence type="predicted"/>
<comment type="caution">
    <text evidence="3">The sequence shown here is derived from an EMBL/GenBank/DDBJ whole genome shotgun (WGS) entry which is preliminary data.</text>
</comment>
<reference evidence="3 4" key="1">
    <citation type="journal article" date="2018" name="ACS Chem. Biol.">
        <title>Ketoreductase domain dysfunction expands chemodiversity: malyngamide biosynthesis in the cyanobacterium Okeania hirsuta.</title>
        <authorList>
            <person name="Moss N.A."/>
            <person name="Leao T."/>
            <person name="Rankin M."/>
            <person name="McCullough T.M."/>
            <person name="Qu P."/>
            <person name="Korobeynikov A."/>
            <person name="Smith J.L."/>
            <person name="Gerwick L."/>
            <person name="Gerwick W.H."/>
        </authorList>
    </citation>
    <scope>NUCLEOTIDE SEQUENCE [LARGE SCALE GENOMIC DNA]</scope>
    <source>
        <strain evidence="3 4">PAB10Feb10-1</strain>
    </source>
</reference>
<dbReference type="InterPro" id="IPR005135">
    <property type="entry name" value="Endo/exonuclease/phosphatase"/>
</dbReference>
<dbReference type="Gene3D" id="3.60.10.10">
    <property type="entry name" value="Endonuclease/exonuclease/phosphatase"/>
    <property type="match status" value="1"/>
</dbReference>
<keyword evidence="1" id="KW-1133">Transmembrane helix</keyword>